<protein>
    <recommendedName>
        <fullName evidence="4">UPAR/Ly6 domain-containing protein</fullName>
    </recommendedName>
</protein>
<evidence type="ECO:0000313" key="3">
    <source>
        <dbReference type="Proteomes" id="UP000835052"/>
    </source>
</evidence>
<dbReference type="InterPro" id="IPR045860">
    <property type="entry name" value="Snake_toxin-like_sf"/>
</dbReference>
<dbReference type="EMBL" id="CAJGYM010000002">
    <property type="protein sequence ID" value="CAD6185143.1"/>
    <property type="molecule type" value="Genomic_DNA"/>
</dbReference>
<dbReference type="PANTHER" id="PTHR34721:SF10">
    <property type="entry name" value="ACTIVIN TYPES I AND II RECEPTOR DOMAIN-CONTAINING PROTEIN-RELATED"/>
    <property type="match status" value="1"/>
</dbReference>
<evidence type="ECO:0000313" key="2">
    <source>
        <dbReference type="EMBL" id="CAD6185143.1"/>
    </source>
</evidence>
<dbReference type="AlphaFoldDB" id="A0A8S1GR66"/>
<evidence type="ECO:0000256" key="1">
    <source>
        <dbReference type="SAM" id="SignalP"/>
    </source>
</evidence>
<gene>
    <name evidence="2" type="ORF">CAUJ_LOCUS1062</name>
</gene>
<feature type="signal peptide" evidence="1">
    <location>
        <begin position="1"/>
        <end position="28"/>
    </location>
</feature>
<evidence type="ECO:0008006" key="4">
    <source>
        <dbReference type="Google" id="ProtNLM"/>
    </source>
</evidence>
<dbReference type="Proteomes" id="UP000835052">
    <property type="component" value="Unassembled WGS sequence"/>
</dbReference>
<comment type="caution">
    <text evidence="2">The sequence shown here is derived from an EMBL/GenBank/DDBJ whole genome shotgun (WGS) entry which is preliminary data.</text>
</comment>
<accession>A0A8S1GR66</accession>
<keyword evidence="1" id="KW-0732">Signal</keyword>
<dbReference type="SUPFAM" id="SSF57302">
    <property type="entry name" value="Snake toxin-like"/>
    <property type="match status" value="1"/>
</dbReference>
<sequence length="145" mass="16068">MHSTLVPTMPSVGRVLLLSLTLLSSSLALRCRLFHEIWEDGRLLSITPDTCHSSKYCVAARYTDPDSTKKNGYSMGCDRVDCGSIEIIGFTGWRRKSNGMTCRKSRDYGKDGEICCCTTDMCNGSTPRFALLASVLSFFLIVHVL</sequence>
<dbReference type="Gene3D" id="2.10.60.10">
    <property type="entry name" value="CD59"/>
    <property type="match status" value="1"/>
</dbReference>
<proteinExistence type="predicted"/>
<name>A0A8S1GR66_9PELO</name>
<organism evidence="2 3">
    <name type="scientific">Caenorhabditis auriculariae</name>
    <dbReference type="NCBI Taxonomy" id="2777116"/>
    <lineage>
        <taxon>Eukaryota</taxon>
        <taxon>Metazoa</taxon>
        <taxon>Ecdysozoa</taxon>
        <taxon>Nematoda</taxon>
        <taxon>Chromadorea</taxon>
        <taxon>Rhabditida</taxon>
        <taxon>Rhabditina</taxon>
        <taxon>Rhabditomorpha</taxon>
        <taxon>Rhabditoidea</taxon>
        <taxon>Rhabditidae</taxon>
        <taxon>Peloderinae</taxon>
        <taxon>Caenorhabditis</taxon>
    </lineage>
</organism>
<dbReference type="OrthoDB" id="5855683at2759"/>
<dbReference type="PANTHER" id="PTHR34721">
    <property type="entry name" value="PROTEIN CBG09734"/>
    <property type="match status" value="1"/>
</dbReference>
<keyword evidence="3" id="KW-1185">Reference proteome</keyword>
<feature type="chain" id="PRO_5035748694" description="UPAR/Ly6 domain-containing protein" evidence="1">
    <location>
        <begin position="29"/>
        <end position="145"/>
    </location>
</feature>
<reference evidence="2" key="1">
    <citation type="submission" date="2020-10" db="EMBL/GenBank/DDBJ databases">
        <authorList>
            <person name="Kikuchi T."/>
        </authorList>
    </citation>
    <scope>NUCLEOTIDE SEQUENCE</scope>
    <source>
        <strain evidence="2">NKZ352</strain>
    </source>
</reference>